<accession>A0A4Q9LXP3</accession>
<dbReference type="EMBL" id="PITK01000390">
    <property type="protein sequence ID" value="TBU13573.1"/>
    <property type="molecule type" value="Genomic_DNA"/>
</dbReference>
<dbReference type="AlphaFoldDB" id="A0A4Q9LXP3"/>
<name>A0A4Q9LXP3_9MICR</name>
<feature type="transmembrane region" description="Helical" evidence="1">
    <location>
        <begin position="7"/>
        <end position="28"/>
    </location>
</feature>
<sequence length="157" mass="18608">MKSKTILYIFLGILLSIGGIISVLWIIYNEINLVEKEVIEQLRKDTIYVKNKFDNQKEYSSHGSNCFDISPLQTKIISFLKFTNDQIIYITDQNYEKNDYDAILFCTDSNIRYLNDLDKLKNERVKRFFLEKFIYNIECQSIIGLKNSYEPHYKSAM</sequence>
<keyword evidence="3" id="KW-1185">Reference proteome</keyword>
<evidence type="ECO:0000313" key="2">
    <source>
        <dbReference type="EMBL" id="TBU13573.1"/>
    </source>
</evidence>
<dbReference type="Proteomes" id="UP000292282">
    <property type="component" value="Unassembled WGS sequence"/>
</dbReference>
<reference evidence="2 3" key="1">
    <citation type="submission" date="2017-12" db="EMBL/GenBank/DDBJ databases">
        <authorList>
            <person name="Pombert J.-F."/>
            <person name="Haag K.L."/>
            <person name="Ebert D."/>
        </authorList>
    </citation>
    <scope>NUCLEOTIDE SEQUENCE [LARGE SCALE GENOMIC DNA]</scope>
    <source>
        <strain evidence="2">IL-G-3</strain>
    </source>
</reference>
<protein>
    <submittedName>
        <fullName evidence="2">Uncharacterized protein</fullName>
    </submittedName>
</protein>
<comment type="caution">
    <text evidence="2">The sequence shown here is derived from an EMBL/GenBank/DDBJ whole genome shotgun (WGS) entry which is preliminary data.</text>
</comment>
<keyword evidence="1" id="KW-0472">Membrane</keyword>
<gene>
    <name evidence="2" type="ORF">CWI38_0390p0040</name>
</gene>
<dbReference type="VEuPathDB" id="MicrosporidiaDB:CWI38_0390p0040"/>
<keyword evidence="1" id="KW-1133">Transmembrane helix</keyword>
<feature type="non-terminal residue" evidence="2">
    <location>
        <position position="157"/>
    </location>
</feature>
<evidence type="ECO:0000256" key="1">
    <source>
        <dbReference type="SAM" id="Phobius"/>
    </source>
</evidence>
<keyword evidence="1" id="KW-0812">Transmembrane</keyword>
<evidence type="ECO:0000313" key="3">
    <source>
        <dbReference type="Proteomes" id="UP000292282"/>
    </source>
</evidence>
<organism evidence="2 3">
    <name type="scientific">Hamiltosporidium tvaerminnensis</name>
    <dbReference type="NCBI Taxonomy" id="1176355"/>
    <lineage>
        <taxon>Eukaryota</taxon>
        <taxon>Fungi</taxon>
        <taxon>Fungi incertae sedis</taxon>
        <taxon>Microsporidia</taxon>
        <taxon>Dubosqiidae</taxon>
        <taxon>Hamiltosporidium</taxon>
    </lineage>
</organism>
<proteinExistence type="predicted"/>